<feature type="compositionally biased region" description="Polar residues" evidence="1">
    <location>
        <begin position="986"/>
        <end position="996"/>
    </location>
</feature>
<proteinExistence type="predicted"/>
<feature type="region of interest" description="Disordered" evidence="1">
    <location>
        <begin position="1043"/>
        <end position="1093"/>
    </location>
</feature>
<dbReference type="Proteomes" id="UP000436088">
    <property type="component" value="Unassembled WGS sequence"/>
</dbReference>
<dbReference type="PANTHER" id="PTHR34798">
    <property type="entry name" value="PROTEIN TIME FOR COFFEE"/>
    <property type="match status" value="1"/>
</dbReference>
<evidence type="ECO:0000313" key="2">
    <source>
        <dbReference type="EMBL" id="KAE8703723.1"/>
    </source>
</evidence>
<sequence>MERNKEGRRGLHKLRQRSNNLRYSPGGEMEMPETVRLRERTSKRERDRDLLNRNKRRRPNKVDGEESMEESSGEEEEENETEQLSSRKISPSVRIFGQAANHSKPADEMIGFPVPRKARSASVKRSHENWVSGNGGFVEEQNHMRASVSPARRRVASDRVSPSSSNGSVRKKMKTNRPRTRLPKATTSSSVQEDIEIEIAEVLYELMKQSHSSKKEDSAGNSLSKLESEDANISSTDIKLDPLITDASTEKKVSPTPSKVENQKQAEVEICSLKNGQISGPNVVISDNDAIGAASVVIESQENVTLNKQGESKPSVEETKSVDRAVTEEKFVTTEKESANSNVDFQNPTAIKLISTGKNKLEEKSKIDLMASPMASSPVKDSYADIALDPNYKKVEALAKDEAHVVKKEMRVDDGKSKKMDTINESRDSSNLNLEKPHQSASGGCISEQGQKQQLPKVDVSKVLQTAQSSSVPMPNGLPPLGYIHPFPTITPMDASPRSSTALQPLHFLLSQPRPKRCVMHHYIAHNIQLHQQYAKVNHFWPSATSLASLSGAKPSKLNVAPSAETSALGNPSVNLGLTEEKSKIGATFPDLTRKDKSSECTKDTAQRKQVVVQKASQPVSAGNLMHGPAFIFPLNQYQTSANKSGISKYATKASSTDNTATPGISTSSTVLPGVAAAVGFNYPNLAANQAPYSTIIQNNGYPFSISAPVGNQSAIRGGTPSQALPFFNGSFNSSQMFHPQLQQQQACSQPLVQPVYQKCSPIKRFIIIPQATRKMHSSNQSRKMEHEMSGEHTTANTQKKVHGQNPPVHRQPLNFALVPSAAVGGGGVDLVPPQAFAMSFASFTGNNKASNLNFSSMAQNPTIFHSLSEMARQGYQVAHVPHVTQSKNHQISDGKSGSSSGNTDDGKKASSGKSHTTNGLTYVFDNSARSLNFVSSPVAGNWPPRSVTSTTVGINPPVVSNSSNSYQQLLQLQKQHMAQQHHQQPATASGSKTQTTDAMLASSIAAKFSTNAAIFSQTVPQRNPAAQSIPWKNSARTLASPATNVKFPPQQPLKPPQGQTQISLGGNSRRSSTSSTVGSSVPSSNTAITTER</sequence>
<feature type="region of interest" description="Disordered" evidence="1">
    <location>
        <begin position="976"/>
        <end position="996"/>
    </location>
</feature>
<dbReference type="InterPro" id="IPR039317">
    <property type="entry name" value="TIC"/>
</dbReference>
<comment type="caution">
    <text evidence="2">The sequence shown here is derived from an EMBL/GenBank/DDBJ whole genome shotgun (WGS) entry which is preliminary data.</text>
</comment>
<feature type="region of interest" description="Disordered" evidence="1">
    <location>
        <begin position="1"/>
        <end position="113"/>
    </location>
</feature>
<dbReference type="PANTHER" id="PTHR34798:SF1">
    <property type="entry name" value="TIC-LIKE PROTEIN"/>
    <property type="match status" value="1"/>
</dbReference>
<evidence type="ECO:0000313" key="3">
    <source>
        <dbReference type="Proteomes" id="UP000436088"/>
    </source>
</evidence>
<feature type="region of interest" description="Disordered" evidence="1">
    <location>
        <begin position="141"/>
        <end position="189"/>
    </location>
</feature>
<feature type="region of interest" description="Disordered" evidence="1">
    <location>
        <begin position="409"/>
        <end position="454"/>
    </location>
</feature>
<feature type="compositionally biased region" description="Low complexity" evidence="1">
    <location>
        <begin position="1057"/>
        <end position="1086"/>
    </location>
</feature>
<feature type="compositionally biased region" description="Basic and acidic residues" evidence="1">
    <location>
        <begin position="409"/>
        <end position="428"/>
    </location>
</feature>
<keyword evidence="3" id="KW-1185">Reference proteome</keyword>
<dbReference type="AlphaFoldDB" id="A0A6A3AIQ5"/>
<feature type="region of interest" description="Disordered" evidence="1">
    <location>
        <begin position="774"/>
        <end position="810"/>
    </location>
</feature>
<protein>
    <submittedName>
        <fullName evidence="2">Time for coffee, putative isoform 3</fullName>
    </submittedName>
</protein>
<feature type="compositionally biased region" description="Basic residues" evidence="1">
    <location>
        <begin position="169"/>
        <end position="182"/>
    </location>
</feature>
<feature type="compositionally biased region" description="Low complexity" evidence="1">
    <location>
        <begin position="976"/>
        <end position="985"/>
    </location>
</feature>
<evidence type="ECO:0000256" key="1">
    <source>
        <dbReference type="SAM" id="MobiDB-lite"/>
    </source>
</evidence>
<accession>A0A6A3AIQ5</accession>
<feature type="region of interest" description="Disordered" evidence="1">
    <location>
        <begin position="885"/>
        <end position="920"/>
    </location>
</feature>
<name>A0A6A3AIQ5_HIBSY</name>
<dbReference type="GO" id="GO:0005634">
    <property type="term" value="C:nucleus"/>
    <property type="evidence" value="ECO:0007669"/>
    <property type="project" value="TreeGrafter"/>
</dbReference>
<feature type="compositionally biased region" description="Polar residues" evidence="1">
    <location>
        <begin position="885"/>
        <end position="904"/>
    </location>
</feature>
<gene>
    <name evidence="2" type="ORF">F3Y22_tig00110465pilonHSYRG00011</name>
</gene>
<dbReference type="GO" id="GO:0042752">
    <property type="term" value="P:regulation of circadian rhythm"/>
    <property type="evidence" value="ECO:0007669"/>
    <property type="project" value="InterPro"/>
</dbReference>
<dbReference type="EMBL" id="VEPZ02000997">
    <property type="protein sequence ID" value="KAE8703723.1"/>
    <property type="molecule type" value="Genomic_DNA"/>
</dbReference>
<feature type="compositionally biased region" description="Acidic residues" evidence="1">
    <location>
        <begin position="65"/>
        <end position="81"/>
    </location>
</feature>
<feature type="compositionally biased region" description="Basic and acidic residues" evidence="1">
    <location>
        <begin position="33"/>
        <end position="52"/>
    </location>
</feature>
<organism evidence="2 3">
    <name type="scientific">Hibiscus syriacus</name>
    <name type="common">Rose of Sharon</name>
    <dbReference type="NCBI Taxonomy" id="106335"/>
    <lineage>
        <taxon>Eukaryota</taxon>
        <taxon>Viridiplantae</taxon>
        <taxon>Streptophyta</taxon>
        <taxon>Embryophyta</taxon>
        <taxon>Tracheophyta</taxon>
        <taxon>Spermatophyta</taxon>
        <taxon>Magnoliopsida</taxon>
        <taxon>eudicotyledons</taxon>
        <taxon>Gunneridae</taxon>
        <taxon>Pentapetalae</taxon>
        <taxon>rosids</taxon>
        <taxon>malvids</taxon>
        <taxon>Malvales</taxon>
        <taxon>Malvaceae</taxon>
        <taxon>Malvoideae</taxon>
        <taxon>Hibiscus</taxon>
    </lineage>
</organism>
<reference evidence="2" key="1">
    <citation type="submission" date="2019-09" db="EMBL/GenBank/DDBJ databases">
        <title>Draft genome information of white flower Hibiscus syriacus.</title>
        <authorList>
            <person name="Kim Y.-M."/>
        </authorList>
    </citation>
    <scope>NUCLEOTIDE SEQUENCE [LARGE SCALE GENOMIC DNA]</scope>
    <source>
        <strain evidence="2">YM2019G1</strain>
    </source>
</reference>